<protein>
    <submittedName>
        <fullName evidence="7">FAD-dependent oxidoreductase</fullName>
    </submittedName>
    <submittedName>
        <fullName evidence="6">Monoamine oxidase</fullName>
    </submittedName>
</protein>
<dbReference type="Proteomes" id="UP000465306">
    <property type="component" value="Unassembled WGS sequence"/>
</dbReference>
<evidence type="ECO:0000256" key="1">
    <source>
        <dbReference type="ARBA" id="ARBA00001974"/>
    </source>
</evidence>
<dbReference type="PRINTS" id="PR00757">
    <property type="entry name" value="AMINEOXDASEF"/>
</dbReference>
<dbReference type="SUPFAM" id="SSF54373">
    <property type="entry name" value="FAD-linked reductases, C-terminal domain"/>
    <property type="match status" value="1"/>
</dbReference>
<evidence type="ECO:0000313" key="9">
    <source>
        <dbReference type="Proteomes" id="UP000663583"/>
    </source>
</evidence>
<dbReference type="Pfam" id="PF01593">
    <property type="entry name" value="Amino_oxidase"/>
    <property type="match status" value="1"/>
</dbReference>
<keyword evidence="3" id="KW-0560">Oxidoreductase</keyword>
<evidence type="ECO:0000313" key="7">
    <source>
        <dbReference type="EMBL" id="QPI36806.1"/>
    </source>
</evidence>
<comment type="cofactor">
    <cofactor evidence="1">
        <name>FAD</name>
        <dbReference type="ChEBI" id="CHEBI:57692"/>
    </cofactor>
</comment>
<evidence type="ECO:0000313" key="8">
    <source>
        <dbReference type="Proteomes" id="UP000465306"/>
    </source>
</evidence>
<dbReference type="Gene3D" id="3.50.50.60">
    <property type="entry name" value="FAD/NAD(P)-binding domain"/>
    <property type="match status" value="1"/>
</dbReference>
<organism evidence="7 9">
    <name type="scientific">Mycobacterium kubicae</name>
    <dbReference type="NCBI Taxonomy" id="120959"/>
    <lineage>
        <taxon>Bacteria</taxon>
        <taxon>Bacillati</taxon>
        <taxon>Actinomycetota</taxon>
        <taxon>Actinomycetes</taxon>
        <taxon>Mycobacteriales</taxon>
        <taxon>Mycobacteriaceae</taxon>
        <taxon>Mycobacterium</taxon>
        <taxon>Mycobacterium simiae complex</taxon>
    </lineage>
</organism>
<dbReference type="KEGG" id="mku:I2456_20455"/>
<dbReference type="InterPro" id="IPR001613">
    <property type="entry name" value="Flavin_amine_oxidase"/>
</dbReference>
<dbReference type="EMBL" id="CP065047">
    <property type="protein sequence ID" value="QPI36806.1"/>
    <property type="molecule type" value="Genomic_DNA"/>
</dbReference>
<dbReference type="PANTHER" id="PTHR43563">
    <property type="entry name" value="AMINE OXIDASE"/>
    <property type="match status" value="1"/>
</dbReference>
<reference evidence="7" key="3">
    <citation type="submission" date="2020-11" db="EMBL/GenBank/DDBJ databases">
        <title>Intraspecies plasmid and genomic variation of Mycobacterium kubicae revealed by the complete genome sequences of two clinical isolates.</title>
        <authorList>
            <person name="Hendrix J.R."/>
            <person name="Epperson L.E."/>
            <person name="Honda J.R."/>
            <person name="Strong M."/>
        </authorList>
    </citation>
    <scope>NUCLEOTIDE SEQUENCE</scope>
    <source>
        <strain evidence="7">JCM 13573</strain>
    </source>
</reference>
<evidence type="ECO:0000256" key="3">
    <source>
        <dbReference type="ARBA" id="ARBA00023002"/>
    </source>
</evidence>
<evidence type="ECO:0000259" key="5">
    <source>
        <dbReference type="Pfam" id="PF01593"/>
    </source>
</evidence>
<dbReference type="Proteomes" id="UP000663583">
    <property type="component" value="Chromosome"/>
</dbReference>
<reference evidence="6 8" key="1">
    <citation type="journal article" date="2019" name="Emerg. Microbes Infect.">
        <title>Comprehensive subspecies identification of 175 nontuberculous mycobacteria species based on 7547 genomic profiles.</title>
        <authorList>
            <person name="Matsumoto Y."/>
            <person name="Kinjo T."/>
            <person name="Motooka D."/>
            <person name="Nabeya D."/>
            <person name="Jung N."/>
            <person name="Uechi K."/>
            <person name="Horii T."/>
            <person name="Iida T."/>
            <person name="Fujita J."/>
            <person name="Nakamura S."/>
        </authorList>
    </citation>
    <scope>NUCLEOTIDE SEQUENCE [LARGE SCALE GENOMIC DNA]</scope>
    <source>
        <strain evidence="6 8">JCM 13573</strain>
    </source>
</reference>
<dbReference type="InterPro" id="IPR050703">
    <property type="entry name" value="Flavin_MAO"/>
</dbReference>
<feature type="binding site" evidence="4">
    <location>
        <begin position="33"/>
        <end position="34"/>
    </location>
    <ligand>
        <name>FAD</name>
        <dbReference type="ChEBI" id="CHEBI:57692"/>
    </ligand>
</feature>
<comment type="similarity">
    <text evidence="2">Belongs to the flavin monoamine oxidase family.</text>
</comment>
<proteinExistence type="inferred from homology"/>
<dbReference type="RefSeq" id="WP_085072952.1">
    <property type="nucleotide sequence ID" value="NZ_BLKU01000005.1"/>
</dbReference>
<feature type="domain" description="Amine oxidase" evidence="5">
    <location>
        <begin position="13"/>
        <end position="446"/>
    </location>
</feature>
<evidence type="ECO:0000256" key="4">
    <source>
        <dbReference type="PIRSR" id="PIRSR601613-1"/>
    </source>
</evidence>
<evidence type="ECO:0000256" key="2">
    <source>
        <dbReference type="ARBA" id="ARBA00005995"/>
    </source>
</evidence>
<evidence type="ECO:0000313" key="6">
    <source>
        <dbReference type="EMBL" id="GFG67189.1"/>
    </source>
</evidence>
<keyword evidence="8" id="KW-1185">Reference proteome</keyword>
<dbReference type="GO" id="GO:0016491">
    <property type="term" value="F:oxidoreductase activity"/>
    <property type="evidence" value="ECO:0007669"/>
    <property type="project" value="UniProtKB-KW"/>
</dbReference>
<feature type="binding site" evidence="4">
    <location>
        <position position="422"/>
    </location>
    <ligand>
        <name>FAD</name>
        <dbReference type="ChEBI" id="CHEBI:57692"/>
    </ligand>
</feature>
<dbReference type="Gene3D" id="3.90.660.10">
    <property type="match status" value="1"/>
</dbReference>
<feature type="binding site" evidence="4">
    <location>
        <position position="234"/>
    </location>
    <ligand>
        <name>FAD</name>
        <dbReference type="ChEBI" id="CHEBI:57692"/>
    </ligand>
</feature>
<gene>
    <name evidence="7" type="ORF">I2456_20455</name>
    <name evidence="6" type="ORF">MKUB_46790</name>
</gene>
<dbReference type="PANTHER" id="PTHR43563:SF1">
    <property type="entry name" value="AMINE OXIDASE [FLAVIN-CONTAINING] B"/>
    <property type="match status" value="1"/>
</dbReference>
<dbReference type="SUPFAM" id="SSF51905">
    <property type="entry name" value="FAD/NAD(P)-binding domain"/>
    <property type="match status" value="1"/>
</dbReference>
<dbReference type="Gene3D" id="1.10.405.10">
    <property type="entry name" value="Guanine Nucleotide Dissociation Inhibitor, domain 1"/>
    <property type="match status" value="1"/>
</dbReference>
<accession>A0AAX1J8S1</accession>
<name>A0AAX1J8S1_9MYCO</name>
<sequence>MSDVDYCVVGAGFAGLTAALRLKQAGRSVALLEARDRVGGRTYTLTRDDGAWIDRGGAWIGPGQDRIYALMHEFGVPEYKQHNDGDAMMIVDGKKHRYGGKLPWTMSPWAVANLGLALLAVEKMCKTIPRENPWEAADAAEWDRISLGAWIEGNVMSKPARDMLDMALGGLYTCAASEVSLLWALLQMASGGGPGFCITGKGGSQDARPVGGMGAIYRPMAAQLGAALHLQQPVRRITQDADGVTVASEGMTVRAERVIVAIPMAIAGSIDYQPLLPADRSLLHQRMPGGAVIKTSVVYDEPFWRADGLSGQSAAAGTPVTITIDACTDTADPGIMCAITEGPAARELTKLDEAARKAIVVGELVDRFGEKANAVVEYHEQNWTIERYSGGGMISHASTGVLTEYGPSLRPPCGRIHWAGTETSTTMCGWIDGAIRSGERAAAEVLAARSTAGFTQAALS</sequence>
<dbReference type="AlphaFoldDB" id="A0AAX1J8S1"/>
<reference evidence="6" key="2">
    <citation type="submission" date="2020-02" db="EMBL/GenBank/DDBJ databases">
        <authorList>
            <person name="Matsumoto Y."/>
            <person name="Kinjo T."/>
            <person name="Motooka D."/>
            <person name="Nabeya D."/>
            <person name="Jung N."/>
            <person name="Uechi K."/>
            <person name="Horii T."/>
            <person name="Iida T."/>
            <person name="Fujita J."/>
            <person name="Nakamura S."/>
        </authorList>
    </citation>
    <scope>NUCLEOTIDE SEQUENCE</scope>
    <source>
        <strain evidence="6">JCM 13573</strain>
    </source>
</reference>
<dbReference type="InterPro" id="IPR036188">
    <property type="entry name" value="FAD/NAD-bd_sf"/>
</dbReference>
<dbReference type="InterPro" id="IPR002937">
    <property type="entry name" value="Amino_oxidase"/>
</dbReference>
<dbReference type="EMBL" id="BLKU01000005">
    <property type="protein sequence ID" value="GFG67189.1"/>
    <property type="molecule type" value="Genomic_DNA"/>
</dbReference>